<dbReference type="InterPro" id="IPR036390">
    <property type="entry name" value="WH_DNA-bd_sf"/>
</dbReference>
<dbReference type="SUPFAM" id="SSF46785">
    <property type="entry name" value="Winged helix' DNA-binding domain"/>
    <property type="match status" value="1"/>
</dbReference>
<dbReference type="InterPro" id="IPR011711">
    <property type="entry name" value="GntR_C"/>
</dbReference>
<dbReference type="SMART" id="SM00895">
    <property type="entry name" value="FCD"/>
    <property type="match status" value="1"/>
</dbReference>
<dbReference type="Gene3D" id="1.20.120.530">
    <property type="entry name" value="GntR ligand-binding domain-like"/>
    <property type="match status" value="1"/>
</dbReference>
<evidence type="ECO:0000259" key="4">
    <source>
        <dbReference type="PROSITE" id="PS50949"/>
    </source>
</evidence>
<dbReference type="InterPro" id="IPR000524">
    <property type="entry name" value="Tscrpt_reg_HTH_GntR"/>
</dbReference>
<proteinExistence type="predicted"/>
<dbReference type="Gene3D" id="1.10.10.10">
    <property type="entry name" value="Winged helix-like DNA-binding domain superfamily/Winged helix DNA-binding domain"/>
    <property type="match status" value="1"/>
</dbReference>
<dbReference type="GO" id="GO:0003677">
    <property type="term" value="F:DNA binding"/>
    <property type="evidence" value="ECO:0007669"/>
    <property type="project" value="UniProtKB-KW"/>
</dbReference>
<dbReference type="PROSITE" id="PS50949">
    <property type="entry name" value="HTH_GNTR"/>
    <property type="match status" value="1"/>
</dbReference>
<name>A0A975FNG4_9MICO</name>
<dbReference type="PANTHER" id="PTHR43537:SF5">
    <property type="entry name" value="UXU OPERON TRANSCRIPTIONAL REGULATOR"/>
    <property type="match status" value="1"/>
</dbReference>
<dbReference type="RefSeq" id="WP_210900910.1">
    <property type="nucleotide sequence ID" value="NZ_CP071696.1"/>
</dbReference>
<protein>
    <submittedName>
        <fullName evidence="5">FadR family transcriptional regulator</fullName>
    </submittedName>
</protein>
<dbReference type="Pfam" id="PF07729">
    <property type="entry name" value="FCD"/>
    <property type="match status" value="1"/>
</dbReference>
<dbReference type="GO" id="GO:0003700">
    <property type="term" value="F:DNA-binding transcription factor activity"/>
    <property type="evidence" value="ECO:0007669"/>
    <property type="project" value="InterPro"/>
</dbReference>
<dbReference type="PANTHER" id="PTHR43537">
    <property type="entry name" value="TRANSCRIPTIONAL REGULATOR, GNTR FAMILY"/>
    <property type="match status" value="1"/>
</dbReference>
<evidence type="ECO:0000313" key="6">
    <source>
        <dbReference type="Proteomes" id="UP000671914"/>
    </source>
</evidence>
<dbReference type="SMART" id="SM00345">
    <property type="entry name" value="HTH_GNTR"/>
    <property type="match status" value="1"/>
</dbReference>
<dbReference type="SUPFAM" id="SSF48008">
    <property type="entry name" value="GntR ligand-binding domain-like"/>
    <property type="match status" value="1"/>
</dbReference>
<keyword evidence="2" id="KW-0238">DNA-binding</keyword>
<gene>
    <name evidence="5" type="ORF">G127AT_05640</name>
</gene>
<keyword evidence="3" id="KW-0804">Transcription</keyword>
<keyword evidence="6" id="KW-1185">Reference proteome</keyword>
<feature type="domain" description="HTH gntR-type" evidence="4">
    <location>
        <begin position="24"/>
        <end position="94"/>
    </location>
</feature>
<keyword evidence="1" id="KW-0805">Transcription regulation</keyword>
<dbReference type="CDD" id="cd07377">
    <property type="entry name" value="WHTH_GntR"/>
    <property type="match status" value="1"/>
</dbReference>
<accession>A0A975FNG4</accession>
<reference evidence="5" key="1">
    <citation type="submission" date="2021-03" db="EMBL/GenBank/DDBJ databases">
        <title>Agromyces archimandritus sp. nov., isolated from the cockroach Archimandrita tessellata.</title>
        <authorList>
            <person name="Guzman J."/>
            <person name="Ortuzar M."/>
            <person name="Poehlein A."/>
            <person name="Daniel R."/>
            <person name="Trujillo M."/>
            <person name="Vilcinskas A."/>
        </authorList>
    </citation>
    <scope>NUCLEOTIDE SEQUENCE</scope>
    <source>
        <strain evidence="5">G127AT</strain>
    </source>
</reference>
<dbReference type="InterPro" id="IPR008920">
    <property type="entry name" value="TF_FadR/GntR_C"/>
</dbReference>
<evidence type="ECO:0000256" key="2">
    <source>
        <dbReference type="ARBA" id="ARBA00023125"/>
    </source>
</evidence>
<dbReference type="AlphaFoldDB" id="A0A975FNG4"/>
<dbReference type="Proteomes" id="UP000671914">
    <property type="component" value="Chromosome"/>
</dbReference>
<organism evidence="5 6">
    <name type="scientific">Agromyces archimandritae</name>
    <dbReference type="NCBI Taxonomy" id="2781962"/>
    <lineage>
        <taxon>Bacteria</taxon>
        <taxon>Bacillati</taxon>
        <taxon>Actinomycetota</taxon>
        <taxon>Actinomycetes</taxon>
        <taxon>Micrococcales</taxon>
        <taxon>Microbacteriaceae</taxon>
        <taxon>Agromyces</taxon>
    </lineage>
</organism>
<sequence>MPPDHEPPAADLLARRLPESQPDQTLRREVADRLITAVAIGDTVPGQRFPSERDLATALGVGRVTVRAAVRELVDLGLLRSQQGRGGGTFVVEADSAEASAAIERVLTAAWARMVDQHEAESWLHGTIAAAAAERHTADDVTILAERLEDYRTADSGAPARAADERLHLAIAEAAHNPTLAETLLGLERQMHVAAPGHPWGPEAGWRALELRSLDDHRRLIAAIRDRDRIAAFEIGRAHARINMELLEAAMGRARTLSEHVAR</sequence>
<evidence type="ECO:0000256" key="1">
    <source>
        <dbReference type="ARBA" id="ARBA00023015"/>
    </source>
</evidence>
<dbReference type="KEGG" id="aarc:G127AT_05640"/>
<evidence type="ECO:0000313" key="5">
    <source>
        <dbReference type="EMBL" id="QTX05688.1"/>
    </source>
</evidence>
<dbReference type="InterPro" id="IPR036388">
    <property type="entry name" value="WH-like_DNA-bd_sf"/>
</dbReference>
<evidence type="ECO:0000256" key="3">
    <source>
        <dbReference type="ARBA" id="ARBA00023163"/>
    </source>
</evidence>
<dbReference type="Pfam" id="PF00392">
    <property type="entry name" value="GntR"/>
    <property type="match status" value="1"/>
</dbReference>
<dbReference type="PRINTS" id="PR00035">
    <property type="entry name" value="HTHGNTR"/>
</dbReference>
<dbReference type="EMBL" id="CP071696">
    <property type="protein sequence ID" value="QTX05688.1"/>
    <property type="molecule type" value="Genomic_DNA"/>
</dbReference>